<dbReference type="GO" id="GO:0012505">
    <property type="term" value="C:endomembrane system"/>
    <property type="evidence" value="ECO:0007669"/>
    <property type="project" value="UniProtKB-SubCell"/>
</dbReference>
<gene>
    <name evidence="9" type="ORF">SAMN06296036_10355</name>
</gene>
<sequence length="304" mass="35127">MDFLFNLDSLKVFGLFFLLGSQILDVYLSFRSHRIKISRGETLANYKVMALYLGARLLILDALAFFMWSGLNQWSPFGVLSMDSGLVWLAAFILVDFVYYWDHRCGHEVNAVWGFHSVHHSSSEFNLSVTGRLSFIEAVYRWIFLAPLALMGVPALMIVIIKIWSRIYQVWVHTNLDNDRLEWLSRIFVTPGLHRVHHGSNQQYLDTNYGAIFSIWDQMFGSYKVKDEPIVYGLVKPLESQKVMDINFHVLRELRDDLKKSPSLKASFSYLLSKPGTILVDCEQELDLPEVYESQDVELAEKQA</sequence>
<dbReference type="InterPro" id="IPR006694">
    <property type="entry name" value="Fatty_acid_hydroxylase"/>
</dbReference>
<protein>
    <submittedName>
        <fullName evidence="9">Sterol desaturase/sphingolipid hydroxylase, fatty acid hydroxylase superfamily</fullName>
    </submittedName>
</protein>
<reference evidence="10" key="1">
    <citation type="submission" date="2017-04" db="EMBL/GenBank/DDBJ databases">
        <authorList>
            <person name="Varghese N."/>
            <person name="Submissions S."/>
        </authorList>
    </citation>
    <scope>NUCLEOTIDE SEQUENCE [LARGE SCALE GENOMIC DNA]</scope>
    <source>
        <strain evidence="10">RKEM611</strain>
    </source>
</reference>
<feature type="domain" description="Fatty acid hydroxylase" evidence="8">
    <location>
        <begin position="88"/>
        <end position="222"/>
    </location>
</feature>
<evidence type="ECO:0000256" key="2">
    <source>
        <dbReference type="ARBA" id="ARBA00022692"/>
    </source>
</evidence>
<comment type="subcellular location">
    <subcellularLocation>
        <location evidence="1">Endomembrane system</location>
        <topology evidence="1">Multi-pass membrane protein</topology>
    </subcellularLocation>
</comment>
<dbReference type="GO" id="GO:0008610">
    <property type="term" value="P:lipid biosynthetic process"/>
    <property type="evidence" value="ECO:0007669"/>
    <property type="project" value="InterPro"/>
</dbReference>
<dbReference type="STRING" id="1513793.SAMN06296036_10355"/>
<evidence type="ECO:0000313" key="9">
    <source>
        <dbReference type="EMBL" id="SME99930.1"/>
    </source>
</evidence>
<keyword evidence="5" id="KW-0443">Lipid metabolism</keyword>
<name>A0A1Y6BEG8_9BACT</name>
<dbReference type="GO" id="GO:0006643">
    <property type="term" value="P:membrane lipid metabolic process"/>
    <property type="evidence" value="ECO:0007669"/>
    <property type="project" value="TreeGrafter"/>
</dbReference>
<feature type="transmembrane region" description="Helical" evidence="7">
    <location>
        <begin position="77"/>
        <end position="101"/>
    </location>
</feature>
<dbReference type="PANTHER" id="PTHR21624:SF1">
    <property type="entry name" value="ALKYLGLYCEROL MONOOXYGENASE"/>
    <property type="match status" value="1"/>
</dbReference>
<dbReference type="Pfam" id="PF04116">
    <property type="entry name" value="FA_hydroxylase"/>
    <property type="match status" value="1"/>
</dbReference>
<evidence type="ECO:0000256" key="4">
    <source>
        <dbReference type="ARBA" id="ARBA00023002"/>
    </source>
</evidence>
<keyword evidence="6 7" id="KW-0472">Membrane</keyword>
<feature type="transmembrane region" description="Helical" evidence="7">
    <location>
        <begin position="50"/>
        <end position="71"/>
    </location>
</feature>
<dbReference type="OrthoDB" id="9770329at2"/>
<evidence type="ECO:0000256" key="6">
    <source>
        <dbReference type="ARBA" id="ARBA00023136"/>
    </source>
</evidence>
<evidence type="ECO:0000256" key="5">
    <source>
        <dbReference type="ARBA" id="ARBA00023098"/>
    </source>
</evidence>
<evidence type="ECO:0000256" key="3">
    <source>
        <dbReference type="ARBA" id="ARBA00022989"/>
    </source>
</evidence>
<feature type="transmembrane region" description="Helical" evidence="7">
    <location>
        <begin position="142"/>
        <end position="164"/>
    </location>
</feature>
<proteinExistence type="predicted"/>
<accession>A0A1Y6BEG8</accession>
<organism evidence="9 10">
    <name type="scientific">Pseudobacteriovorax antillogorgiicola</name>
    <dbReference type="NCBI Taxonomy" id="1513793"/>
    <lineage>
        <taxon>Bacteria</taxon>
        <taxon>Pseudomonadati</taxon>
        <taxon>Bdellovibrionota</taxon>
        <taxon>Oligoflexia</taxon>
        <taxon>Oligoflexales</taxon>
        <taxon>Pseudobacteriovoracaceae</taxon>
        <taxon>Pseudobacteriovorax</taxon>
    </lineage>
</organism>
<evidence type="ECO:0000259" key="8">
    <source>
        <dbReference type="Pfam" id="PF04116"/>
    </source>
</evidence>
<evidence type="ECO:0000313" key="10">
    <source>
        <dbReference type="Proteomes" id="UP000192907"/>
    </source>
</evidence>
<dbReference type="AlphaFoldDB" id="A0A1Y6BEG8"/>
<dbReference type="GO" id="GO:0005506">
    <property type="term" value="F:iron ion binding"/>
    <property type="evidence" value="ECO:0007669"/>
    <property type="project" value="InterPro"/>
</dbReference>
<evidence type="ECO:0000256" key="1">
    <source>
        <dbReference type="ARBA" id="ARBA00004127"/>
    </source>
</evidence>
<dbReference type="InterPro" id="IPR051689">
    <property type="entry name" value="Sterol_desaturase/TMEM195"/>
</dbReference>
<feature type="transmembrane region" description="Helical" evidence="7">
    <location>
        <begin position="12"/>
        <end position="30"/>
    </location>
</feature>
<evidence type="ECO:0000256" key="7">
    <source>
        <dbReference type="SAM" id="Phobius"/>
    </source>
</evidence>
<dbReference type="Proteomes" id="UP000192907">
    <property type="component" value="Unassembled WGS sequence"/>
</dbReference>
<dbReference type="PANTHER" id="PTHR21624">
    <property type="entry name" value="STEROL DESATURASE-RELATED PROTEIN"/>
    <property type="match status" value="1"/>
</dbReference>
<dbReference type="RefSeq" id="WP_132316279.1">
    <property type="nucleotide sequence ID" value="NZ_FWZT01000003.1"/>
</dbReference>
<keyword evidence="10" id="KW-1185">Reference proteome</keyword>
<dbReference type="GO" id="GO:0016020">
    <property type="term" value="C:membrane"/>
    <property type="evidence" value="ECO:0007669"/>
    <property type="project" value="GOC"/>
</dbReference>
<keyword evidence="3 7" id="KW-1133">Transmembrane helix</keyword>
<keyword evidence="2 7" id="KW-0812">Transmembrane</keyword>
<keyword evidence="4" id="KW-0560">Oxidoreductase</keyword>
<dbReference type="GO" id="GO:0050479">
    <property type="term" value="F:glyceryl-ether monooxygenase activity"/>
    <property type="evidence" value="ECO:0007669"/>
    <property type="project" value="TreeGrafter"/>
</dbReference>
<dbReference type="EMBL" id="FWZT01000003">
    <property type="protein sequence ID" value="SME99930.1"/>
    <property type="molecule type" value="Genomic_DNA"/>
</dbReference>